<sequence length="414" mass="44582">MVFLSTQQTAKIDAILRDAVTAQKTPALSLGFVTANSPIYMRHYGTKLFDDPSSEAITEDTVYWMCSQTKLITSLAGLKLIEQGKIQLDTPVETILPELANPVVATAHDATGAITASRPAVGKITFGQLLNHSSGLDYFVDGRTFASGIMMHDSYSHSYKDQDVSEFFKILQGPLAGVPLRFDPGTSFAYGFSSDCIGFIVERLSGQSLEQYFKEYIFSPLGVTSASFYLTPELKERLLPLSFRRPDGTIERWPRPPVIEAEPAHIKVHLGGVGLYATQKDYLKILQHLLEILAGTASHPILSVSSVASLFAETLTPAGAEQAALITSPVFSSIGVPTGNSQFGNGLAVLTADAPGHRKKGSGLWGGWASTSYFIDPASGVAMVFGTQLAPTGDEIVQRVWAELEGVVYTAVPK</sequence>
<dbReference type="InterPro" id="IPR012338">
    <property type="entry name" value="Beta-lactam/transpept-like"/>
</dbReference>
<dbReference type="InterPro" id="IPR050789">
    <property type="entry name" value="Diverse_Enzym_Activities"/>
</dbReference>
<dbReference type="Proteomes" id="UP000636479">
    <property type="component" value="Unassembled WGS sequence"/>
</dbReference>
<evidence type="ECO:0000313" key="2">
    <source>
        <dbReference type="EMBL" id="KAF7299186.1"/>
    </source>
</evidence>
<evidence type="ECO:0000313" key="3">
    <source>
        <dbReference type="Proteomes" id="UP000636479"/>
    </source>
</evidence>
<dbReference type="OrthoDB" id="428260at2759"/>
<dbReference type="SUPFAM" id="SSF56601">
    <property type="entry name" value="beta-lactamase/transpeptidase-like"/>
    <property type="match status" value="1"/>
</dbReference>
<dbReference type="AlphaFoldDB" id="A0A8H6SIB2"/>
<organism evidence="2 3">
    <name type="scientific">Mycena indigotica</name>
    <dbReference type="NCBI Taxonomy" id="2126181"/>
    <lineage>
        <taxon>Eukaryota</taxon>
        <taxon>Fungi</taxon>
        <taxon>Dikarya</taxon>
        <taxon>Basidiomycota</taxon>
        <taxon>Agaricomycotina</taxon>
        <taxon>Agaricomycetes</taxon>
        <taxon>Agaricomycetidae</taxon>
        <taxon>Agaricales</taxon>
        <taxon>Marasmiineae</taxon>
        <taxon>Mycenaceae</taxon>
        <taxon>Mycena</taxon>
    </lineage>
</organism>
<comment type="caution">
    <text evidence="2">The sequence shown here is derived from an EMBL/GenBank/DDBJ whole genome shotgun (WGS) entry which is preliminary data.</text>
</comment>
<keyword evidence="3" id="KW-1185">Reference proteome</keyword>
<reference evidence="2" key="1">
    <citation type="submission" date="2020-05" db="EMBL/GenBank/DDBJ databases">
        <title>Mycena genomes resolve the evolution of fungal bioluminescence.</title>
        <authorList>
            <person name="Tsai I.J."/>
        </authorList>
    </citation>
    <scope>NUCLEOTIDE SEQUENCE</scope>
    <source>
        <strain evidence="2">171206Taipei</strain>
    </source>
</reference>
<dbReference type="GeneID" id="59347848"/>
<gene>
    <name evidence="2" type="ORF">MIND_00867300</name>
</gene>
<name>A0A8H6SIB2_9AGAR</name>
<protein>
    <recommendedName>
        <fullName evidence="1">Beta-lactamase-related domain-containing protein</fullName>
    </recommendedName>
</protein>
<dbReference type="EMBL" id="JACAZF010000007">
    <property type="protein sequence ID" value="KAF7299186.1"/>
    <property type="molecule type" value="Genomic_DNA"/>
</dbReference>
<dbReference type="PANTHER" id="PTHR43283:SF3">
    <property type="entry name" value="BETA-LACTAMASE FAMILY PROTEIN (AFU_ORTHOLOGUE AFUA_5G07500)"/>
    <property type="match status" value="1"/>
</dbReference>
<dbReference type="PANTHER" id="PTHR43283">
    <property type="entry name" value="BETA-LACTAMASE-RELATED"/>
    <property type="match status" value="1"/>
</dbReference>
<dbReference type="Gene3D" id="3.40.710.10">
    <property type="entry name" value="DD-peptidase/beta-lactamase superfamily"/>
    <property type="match status" value="1"/>
</dbReference>
<dbReference type="RefSeq" id="XP_037218574.1">
    <property type="nucleotide sequence ID" value="XM_037365332.1"/>
</dbReference>
<dbReference type="Pfam" id="PF00144">
    <property type="entry name" value="Beta-lactamase"/>
    <property type="match status" value="1"/>
</dbReference>
<accession>A0A8H6SIB2</accession>
<proteinExistence type="predicted"/>
<dbReference type="InterPro" id="IPR001466">
    <property type="entry name" value="Beta-lactam-related"/>
</dbReference>
<feature type="domain" description="Beta-lactamase-related" evidence="1">
    <location>
        <begin position="12"/>
        <end position="394"/>
    </location>
</feature>
<evidence type="ECO:0000259" key="1">
    <source>
        <dbReference type="Pfam" id="PF00144"/>
    </source>
</evidence>